<reference evidence="2" key="2">
    <citation type="submission" date="2023-02" db="EMBL/GenBank/DDBJ databases">
        <authorList>
            <person name="Sun Q."/>
            <person name="Mori K."/>
        </authorList>
    </citation>
    <scope>NUCLEOTIDE SEQUENCE</scope>
    <source>
        <strain evidence="2">NBRC 112290</strain>
    </source>
</reference>
<dbReference type="EMBL" id="BSUM01000001">
    <property type="protein sequence ID" value="GMA31878.1"/>
    <property type="molecule type" value="Genomic_DNA"/>
</dbReference>
<gene>
    <name evidence="2" type="ORF">GCM10025875_18700</name>
</gene>
<dbReference type="Proteomes" id="UP001157161">
    <property type="component" value="Unassembled WGS sequence"/>
</dbReference>
<proteinExistence type="predicted"/>
<sequence length="67" mass="7111">MVGPGRARLAAALAEQDHGDGTPPGVHVREREADRREQDAVEVALAEPAGDIALDGRAPPVSWMNTR</sequence>
<comment type="caution">
    <text evidence="2">The sequence shown here is derived from an EMBL/GenBank/DDBJ whole genome shotgun (WGS) entry which is preliminary data.</text>
</comment>
<feature type="compositionally biased region" description="Basic and acidic residues" evidence="1">
    <location>
        <begin position="27"/>
        <end position="39"/>
    </location>
</feature>
<evidence type="ECO:0000313" key="3">
    <source>
        <dbReference type="Proteomes" id="UP001157161"/>
    </source>
</evidence>
<dbReference type="AlphaFoldDB" id="A0AA37XEL8"/>
<reference evidence="2" key="1">
    <citation type="journal article" date="2014" name="Int. J. Syst. Evol. Microbiol.">
        <title>Complete genome sequence of Corynebacterium casei LMG S-19264T (=DSM 44701T), isolated from a smear-ripened cheese.</title>
        <authorList>
            <consortium name="US DOE Joint Genome Institute (JGI-PGF)"/>
            <person name="Walter F."/>
            <person name="Albersmeier A."/>
            <person name="Kalinowski J."/>
            <person name="Ruckert C."/>
        </authorList>
    </citation>
    <scope>NUCLEOTIDE SEQUENCE</scope>
    <source>
        <strain evidence="2">NBRC 112290</strain>
    </source>
</reference>
<keyword evidence="3" id="KW-1185">Reference proteome</keyword>
<evidence type="ECO:0000313" key="2">
    <source>
        <dbReference type="EMBL" id="GMA31878.1"/>
    </source>
</evidence>
<protein>
    <submittedName>
        <fullName evidence="2">Uncharacterized protein</fullName>
    </submittedName>
</protein>
<organism evidence="2 3">
    <name type="scientific">Litorihabitans aurantiacus</name>
    <dbReference type="NCBI Taxonomy" id="1930061"/>
    <lineage>
        <taxon>Bacteria</taxon>
        <taxon>Bacillati</taxon>
        <taxon>Actinomycetota</taxon>
        <taxon>Actinomycetes</taxon>
        <taxon>Micrococcales</taxon>
        <taxon>Beutenbergiaceae</taxon>
        <taxon>Litorihabitans</taxon>
    </lineage>
</organism>
<accession>A0AA37XEL8</accession>
<name>A0AA37XEL8_9MICO</name>
<feature type="region of interest" description="Disordered" evidence="1">
    <location>
        <begin position="13"/>
        <end position="67"/>
    </location>
</feature>
<evidence type="ECO:0000256" key="1">
    <source>
        <dbReference type="SAM" id="MobiDB-lite"/>
    </source>
</evidence>